<protein>
    <submittedName>
        <fullName evidence="1">DUF3088 domain-containing protein</fullName>
    </submittedName>
</protein>
<organism evidence="1 2">
    <name type="scientific">Denitrobaculum tricleocarpae</name>
    <dbReference type="NCBI Taxonomy" id="2591009"/>
    <lineage>
        <taxon>Bacteria</taxon>
        <taxon>Pseudomonadati</taxon>
        <taxon>Pseudomonadota</taxon>
        <taxon>Alphaproteobacteria</taxon>
        <taxon>Rhodospirillales</taxon>
        <taxon>Rhodospirillaceae</taxon>
        <taxon>Denitrobaculum</taxon>
    </lineage>
</organism>
<dbReference type="AlphaFoldDB" id="A0A545TPQ9"/>
<name>A0A545TPQ9_9PROT</name>
<evidence type="ECO:0000313" key="2">
    <source>
        <dbReference type="Proteomes" id="UP000315252"/>
    </source>
</evidence>
<dbReference type="Pfam" id="PF11287">
    <property type="entry name" value="DUF3088"/>
    <property type="match status" value="1"/>
</dbReference>
<reference evidence="1 2" key="1">
    <citation type="submission" date="2019-06" db="EMBL/GenBank/DDBJ databases">
        <title>Whole genome sequence for Rhodospirillaceae sp. R148.</title>
        <authorList>
            <person name="Wang G."/>
        </authorList>
    </citation>
    <scope>NUCLEOTIDE SEQUENCE [LARGE SCALE GENOMIC DNA]</scope>
    <source>
        <strain evidence="1 2">R148</strain>
    </source>
</reference>
<dbReference type="Proteomes" id="UP000315252">
    <property type="component" value="Unassembled WGS sequence"/>
</dbReference>
<dbReference type="InterPro" id="IPR021439">
    <property type="entry name" value="DUF3088"/>
</dbReference>
<gene>
    <name evidence="1" type="ORF">FKG95_16265</name>
</gene>
<proteinExistence type="predicted"/>
<dbReference type="OrthoDB" id="1356145at2"/>
<comment type="caution">
    <text evidence="1">The sequence shown here is derived from an EMBL/GenBank/DDBJ whole genome shotgun (WGS) entry which is preliminary data.</text>
</comment>
<evidence type="ECO:0000313" key="1">
    <source>
        <dbReference type="EMBL" id="TQV79213.1"/>
    </source>
</evidence>
<sequence length="120" mass="13185">MPSMDTLFLVKPGFQDPAFPGKDFYCWHCALIEGVLTSFPERAANLTVKRVAWPRPRSEVIDLVGEEHQSLPLLVLSEGSQSPDGTGRSPAASHARSFIADKDAILQALTDRHGFPHPHP</sequence>
<dbReference type="EMBL" id="VHSH01000005">
    <property type="protein sequence ID" value="TQV79213.1"/>
    <property type="molecule type" value="Genomic_DNA"/>
</dbReference>
<keyword evidence="2" id="KW-1185">Reference proteome</keyword>
<accession>A0A545TPQ9</accession>